<feature type="binding site" evidence="6">
    <location>
        <position position="78"/>
    </location>
    <ligand>
        <name>Mg(2+)</name>
        <dbReference type="ChEBI" id="CHEBI:18420"/>
        <note>ligand shared between all trimeric partners</note>
    </ligand>
</feature>
<dbReference type="Pfam" id="PF02255">
    <property type="entry name" value="PTS_IIA"/>
    <property type="match status" value="1"/>
</dbReference>
<dbReference type="RefSeq" id="WP_018373692.1">
    <property type="nucleotide sequence ID" value="NZ_LT906439.1"/>
</dbReference>
<keyword evidence="6" id="KW-0460">Magnesium</keyword>
<keyword evidence="9" id="KW-1185">Reference proteome</keyword>
<dbReference type="PANTHER" id="PTHR34382:SF7">
    <property type="entry name" value="PTS SYSTEM N,N'-DIACETYLCHITOBIOSE-SPECIFIC EIIA COMPONENT"/>
    <property type="match status" value="1"/>
</dbReference>
<accession>A0A239SYG7</accession>
<evidence type="ECO:0000256" key="2">
    <source>
        <dbReference type="ARBA" id="ARBA00022597"/>
    </source>
</evidence>
<evidence type="ECO:0000256" key="3">
    <source>
        <dbReference type="ARBA" id="ARBA00022679"/>
    </source>
</evidence>
<keyword evidence="6" id="KW-0479">Metal-binding</keyword>
<dbReference type="GO" id="GO:0046872">
    <property type="term" value="F:metal ion binding"/>
    <property type="evidence" value="ECO:0007669"/>
    <property type="project" value="UniProtKB-KW"/>
</dbReference>
<proteinExistence type="predicted"/>
<comment type="cofactor">
    <cofactor evidence="6">
        <name>Mg(2+)</name>
        <dbReference type="ChEBI" id="CHEBI:18420"/>
    </cofactor>
    <text evidence="6">Binds 1 Mg(2+) ion per trimer.</text>
</comment>
<dbReference type="PROSITE" id="PS51095">
    <property type="entry name" value="PTS_EIIA_TYPE_3"/>
    <property type="match status" value="1"/>
</dbReference>
<sequence>MDVYEISFELILHAGDAKSKCLMAIESAREEEFEESEQYMAEATESMKLAHKCQMDLIQSEAKGEKVEITVLLVHAQDHLAMALSALDHAKELIEMHKKFFELSNQVKQLIKN</sequence>
<dbReference type="EC" id="2.7.1.-" evidence="8"/>
<name>A0A239SYG7_9STRE</name>
<reference evidence="8 9" key="1">
    <citation type="submission" date="2017-06" db="EMBL/GenBank/DDBJ databases">
        <authorList>
            <consortium name="Pathogen Informatics"/>
        </authorList>
    </citation>
    <scope>NUCLEOTIDE SEQUENCE [LARGE SCALE GENOMIC DNA]</scope>
    <source>
        <strain evidence="8 9">NCTC13788</strain>
    </source>
</reference>
<dbReference type="EMBL" id="LT906439">
    <property type="protein sequence ID" value="SNU89754.1"/>
    <property type="molecule type" value="Genomic_DNA"/>
</dbReference>
<dbReference type="STRING" id="1123308.GCA_000380085_01121"/>
<dbReference type="Proteomes" id="UP000215185">
    <property type="component" value="Chromosome 1"/>
</dbReference>
<evidence type="ECO:0000256" key="4">
    <source>
        <dbReference type="ARBA" id="ARBA00022683"/>
    </source>
</evidence>
<dbReference type="GO" id="GO:0016740">
    <property type="term" value="F:transferase activity"/>
    <property type="evidence" value="ECO:0007669"/>
    <property type="project" value="UniProtKB-KW"/>
</dbReference>
<dbReference type="AlphaFoldDB" id="A0A239SYG7"/>
<dbReference type="KEGG" id="smen:SAMEA4412692_1611"/>
<organism evidence="8 9">
    <name type="scientific">Streptococcus merionis</name>
    <dbReference type="NCBI Taxonomy" id="400065"/>
    <lineage>
        <taxon>Bacteria</taxon>
        <taxon>Bacillati</taxon>
        <taxon>Bacillota</taxon>
        <taxon>Bacilli</taxon>
        <taxon>Lactobacillales</taxon>
        <taxon>Streptococcaceae</taxon>
        <taxon>Streptococcus</taxon>
    </lineage>
</organism>
<dbReference type="OrthoDB" id="350602at2"/>
<feature type="active site" description="Tele-phosphohistidine intermediate" evidence="5">
    <location>
        <position position="75"/>
    </location>
</feature>
<dbReference type="Gene3D" id="1.20.58.80">
    <property type="entry name" value="Phosphotransferase system, lactose/cellobiose-type IIA subunit"/>
    <property type="match status" value="1"/>
</dbReference>
<evidence type="ECO:0000256" key="5">
    <source>
        <dbReference type="PIRSR" id="PIRSR000699-1"/>
    </source>
</evidence>
<evidence type="ECO:0000256" key="7">
    <source>
        <dbReference type="PROSITE-ProRule" id="PRU00418"/>
    </source>
</evidence>
<dbReference type="eggNOG" id="COG1447">
    <property type="taxonomic scope" value="Bacteria"/>
</dbReference>
<dbReference type="SUPFAM" id="SSF46973">
    <property type="entry name" value="Enzyme IIa from lactose specific PTS, IIa-lac"/>
    <property type="match status" value="1"/>
</dbReference>
<keyword evidence="1" id="KW-0813">Transport</keyword>
<protein>
    <submittedName>
        <fullName evidence="8">Lactose/cellobiose-specific phosphotransferase system (PTS), IIA component</fullName>
        <ecNumber evidence="8">2.7.1.-</ecNumber>
    </submittedName>
</protein>
<dbReference type="GO" id="GO:0009401">
    <property type="term" value="P:phosphoenolpyruvate-dependent sugar phosphotransferase system"/>
    <property type="evidence" value="ECO:0007669"/>
    <property type="project" value="UniProtKB-KW"/>
</dbReference>
<keyword evidence="4" id="KW-0598">Phosphotransferase system</keyword>
<evidence type="ECO:0000313" key="8">
    <source>
        <dbReference type="EMBL" id="SNU89754.1"/>
    </source>
</evidence>
<dbReference type="InterPro" id="IPR003188">
    <property type="entry name" value="PTS_IIA_lac/cel"/>
</dbReference>
<gene>
    <name evidence="8" type="primary">gmuA_2</name>
    <name evidence="8" type="ORF">SAMEA4412692_01611</name>
</gene>
<keyword evidence="2" id="KW-0762">Sugar transport</keyword>
<evidence type="ECO:0000256" key="6">
    <source>
        <dbReference type="PIRSR" id="PIRSR000699-2"/>
    </source>
</evidence>
<evidence type="ECO:0000256" key="1">
    <source>
        <dbReference type="ARBA" id="ARBA00022448"/>
    </source>
</evidence>
<evidence type="ECO:0000313" key="9">
    <source>
        <dbReference type="Proteomes" id="UP000215185"/>
    </source>
</evidence>
<dbReference type="InterPro" id="IPR036542">
    <property type="entry name" value="PTS_IIA_lac/cel_sf"/>
</dbReference>
<dbReference type="PIRSF" id="PIRSF000699">
    <property type="entry name" value="PTS_IILac_III"/>
    <property type="match status" value="1"/>
</dbReference>
<keyword evidence="3 8" id="KW-0808">Transferase</keyword>
<dbReference type="PANTHER" id="PTHR34382">
    <property type="entry name" value="PTS SYSTEM N,N'-DIACETYLCHITOBIOSE-SPECIFIC EIIA COMPONENT"/>
    <property type="match status" value="1"/>
</dbReference>
<feature type="modified residue" description="Phosphohistidine; by HPr" evidence="7">
    <location>
        <position position="75"/>
    </location>
</feature>